<protein>
    <submittedName>
        <fullName evidence="1">Uncharacterized protein</fullName>
    </submittedName>
</protein>
<accession>A0A9D4CCQ1</accession>
<evidence type="ECO:0000313" key="1">
    <source>
        <dbReference type="EMBL" id="KAH3721495.1"/>
    </source>
</evidence>
<proteinExistence type="predicted"/>
<gene>
    <name evidence="1" type="ORF">DPMN_064423</name>
</gene>
<dbReference type="Proteomes" id="UP000828390">
    <property type="component" value="Unassembled WGS sequence"/>
</dbReference>
<organism evidence="1 2">
    <name type="scientific">Dreissena polymorpha</name>
    <name type="common">Zebra mussel</name>
    <name type="synonym">Mytilus polymorpha</name>
    <dbReference type="NCBI Taxonomy" id="45954"/>
    <lineage>
        <taxon>Eukaryota</taxon>
        <taxon>Metazoa</taxon>
        <taxon>Spiralia</taxon>
        <taxon>Lophotrochozoa</taxon>
        <taxon>Mollusca</taxon>
        <taxon>Bivalvia</taxon>
        <taxon>Autobranchia</taxon>
        <taxon>Heteroconchia</taxon>
        <taxon>Euheterodonta</taxon>
        <taxon>Imparidentia</taxon>
        <taxon>Neoheterodontei</taxon>
        <taxon>Myida</taxon>
        <taxon>Dreissenoidea</taxon>
        <taxon>Dreissenidae</taxon>
        <taxon>Dreissena</taxon>
    </lineage>
</organism>
<dbReference type="AlphaFoldDB" id="A0A9D4CCQ1"/>
<reference evidence="1" key="1">
    <citation type="journal article" date="2019" name="bioRxiv">
        <title>The Genome of the Zebra Mussel, Dreissena polymorpha: A Resource for Invasive Species Research.</title>
        <authorList>
            <person name="McCartney M.A."/>
            <person name="Auch B."/>
            <person name="Kono T."/>
            <person name="Mallez S."/>
            <person name="Zhang Y."/>
            <person name="Obille A."/>
            <person name="Becker A."/>
            <person name="Abrahante J.E."/>
            <person name="Garbe J."/>
            <person name="Badalamenti J.P."/>
            <person name="Herman A."/>
            <person name="Mangelson H."/>
            <person name="Liachko I."/>
            <person name="Sullivan S."/>
            <person name="Sone E.D."/>
            <person name="Koren S."/>
            <person name="Silverstein K.A.T."/>
            <person name="Beckman K.B."/>
            <person name="Gohl D.M."/>
        </authorList>
    </citation>
    <scope>NUCLEOTIDE SEQUENCE</scope>
    <source>
        <strain evidence="1">Duluth1</strain>
        <tissue evidence="1">Whole animal</tissue>
    </source>
</reference>
<evidence type="ECO:0000313" key="2">
    <source>
        <dbReference type="Proteomes" id="UP000828390"/>
    </source>
</evidence>
<sequence length="102" mass="11887">MELIQKVVALKMADVNNCEKQIMLEAFREVLWIIVTYFSRSTPPHQIQRTESILEDISIYARHHGKLTDERKHNVLTFDWCPPDNMCSHGQEHTIAPFSLHG</sequence>
<comment type="caution">
    <text evidence="1">The sequence shown here is derived from an EMBL/GenBank/DDBJ whole genome shotgun (WGS) entry which is preliminary data.</text>
</comment>
<dbReference type="EMBL" id="JAIWYP010000013">
    <property type="protein sequence ID" value="KAH3721495.1"/>
    <property type="molecule type" value="Genomic_DNA"/>
</dbReference>
<keyword evidence="2" id="KW-1185">Reference proteome</keyword>
<name>A0A9D4CCQ1_DREPO</name>
<reference evidence="1" key="2">
    <citation type="submission" date="2020-11" db="EMBL/GenBank/DDBJ databases">
        <authorList>
            <person name="McCartney M.A."/>
            <person name="Auch B."/>
            <person name="Kono T."/>
            <person name="Mallez S."/>
            <person name="Becker A."/>
            <person name="Gohl D.M."/>
            <person name="Silverstein K.A.T."/>
            <person name="Koren S."/>
            <person name="Bechman K.B."/>
            <person name="Herman A."/>
            <person name="Abrahante J.E."/>
            <person name="Garbe J."/>
        </authorList>
    </citation>
    <scope>NUCLEOTIDE SEQUENCE</scope>
    <source>
        <strain evidence="1">Duluth1</strain>
        <tissue evidence="1">Whole animal</tissue>
    </source>
</reference>